<gene>
    <name evidence="12" type="primary">rdgB</name>
    <name evidence="12" type="ORF">FHP08_07500</name>
</gene>
<keyword evidence="13" id="KW-1185">Reference proteome</keyword>
<feature type="binding site" evidence="10">
    <location>
        <position position="40"/>
    </location>
    <ligand>
        <name>Mg(2+)</name>
        <dbReference type="ChEBI" id="CHEBI:18420"/>
    </ligand>
</feature>
<dbReference type="Pfam" id="PF01725">
    <property type="entry name" value="Ham1p_like"/>
    <property type="match status" value="1"/>
</dbReference>
<comment type="catalytic activity">
    <reaction evidence="10">
        <text>ITP + H2O = IMP + diphosphate + H(+)</text>
        <dbReference type="Rhea" id="RHEA:29399"/>
        <dbReference type="ChEBI" id="CHEBI:15377"/>
        <dbReference type="ChEBI" id="CHEBI:15378"/>
        <dbReference type="ChEBI" id="CHEBI:33019"/>
        <dbReference type="ChEBI" id="CHEBI:58053"/>
        <dbReference type="ChEBI" id="CHEBI:61402"/>
        <dbReference type="EC" id="3.6.1.66"/>
    </reaction>
</comment>
<keyword evidence="3 10" id="KW-0479">Metal-binding</keyword>
<dbReference type="EMBL" id="VDUY01000003">
    <property type="protein sequence ID" value="TXL66429.1"/>
    <property type="molecule type" value="Genomic_DNA"/>
</dbReference>
<proteinExistence type="inferred from homology"/>
<comment type="subunit">
    <text evidence="2 10">Homodimer.</text>
</comment>
<protein>
    <recommendedName>
        <fullName evidence="10">dITP/XTP pyrophosphatase</fullName>
        <ecNumber evidence="10">3.6.1.66</ecNumber>
    </recommendedName>
    <alternativeName>
        <fullName evidence="10">Non-canonical purine NTP pyrophosphatase</fullName>
    </alternativeName>
    <alternativeName>
        <fullName evidence="10">Non-standard purine NTP pyrophosphatase</fullName>
    </alternativeName>
    <alternativeName>
        <fullName evidence="10">Nucleoside-triphosphate diphosphatase</fullName>
    </alternativeName>
    <alternativeName>
        <fullName evidence="10">Nucleoside-triphosphate pyrophosphatase</fullName>
        <shortName evidence="10">NTPase</shortName>
    </alternativeName>
</protein>
<dbReference type="GO" id="GO:0005829">
    <property type="term" value="C:cytosol"/>
    <property type="evidence" value="ECO:0007669"/>
    <property type="project" value="TreeGrafter"/>
</dbReference>
<dbReference type="RefSeq" id="WP_147704341.1">
    <property type="nucleotide sequence ID" value="NZ_VDUY01000003.1"/>
</dbReference>
<keyword evidence="6 10" id="KW-0460">Magnesium</keyword>
<comment type="similarity">
    <text evidence="1 10 11">Belongs to the HAM1 NTPase family.</text>
</comment>
<comment type="catalytic activity">
    <reaction evidence="8 10">
        <text>dITP + H2O = dIMP + diphosphate + H(+)</text>
        <dbReference type="Rhea" id="RHEA:28342"/>
        <dbReference type="ChEBI" id="CHEBI:15377"/>
        <dbReference type="ChEBI" id="CHEBI:15378"/>
        <dbReference type="ChEBI" id="CHEBI:33019"/>
        <dbReference type="ChEBI" id="CHEBI:61194"/>
        <dbReference type="ChEBI" id="CHEBI:61382"/>
        <dbReference type="EC" id="3.6.1.66"/>
    </reaction>
</comment>
<dbReference type="OrthoDB" id="9807456at2"/>
<dbReference type="InterPro" id="IPR020922">
    <property type="entry name" value="dITP/XTP_pyrophosphatase"/>
</dbReference>
<evidence type="ECO:0000256" key="2">
    <source>
        <dbReference type="ARBA" id="ARBA00011738"/>
    </source>
</evidence>
<dbReference type="GO" id="GO:0046872">
    <property type="term" value="F:metal ion binding"/>
    <property type="evidence" value="ECO:0007669"/>
    <property type="project" value="UniProtKB-KW"/>
</dbReference>
<dbReference type="PANTHER" id="PTHR11067:SF9">
    <property type="entry name" value="INOSINE TRIPHOSPHATE PYROPHOSPHATASE"/>
    <property type="match status" value="1"/>
</dbReference>
<keyword evidence="5 10" id="KW-0378">Hydrolase</keyword>
<reference evidence="12 13" key="1">
    <citation type="submission" date="2019-06" db="EMBL/GenBank/DDBJ databases">
        <title>Quisquiliibacterium sp. nov., isolated from a maize field.</title>
        <authorList>
            <person name="Lin S.-Y."/>
            <person name="Tsai C.-F."/>
            <person name="Young C.-C."/>
        </authorList>
    </citation>
    <scope>NUCLEOTIDE SEQUENCE [LARGE SCALE GENOMIC DNA]</scope>
    <source>
        <strain evidence="12 13">CC-CFT501</strain>
    </source>
</reference>
<dbReference type="GO" id="GO:0036220">
    <property type="term" value="F:ITP diphosphatase activity"/>
    <property type="evidence" value="ECO:0007669"/>
    <property type="project" value="UniProtKB-UniRule"/>
</dbReference>
<evidence type="ECO:0000256" key="3">
    <source>
        <dbReference type="ARBA" id="ARBA00022723"/>
    </source>
</evidence>
<dbReference type="GO" id="GO:0009117">
    <property type="term" value="P:nucleotide metabolic process"/>
    <property type="evidence" value="ECO:0007669"/>
    <property type="project" value="UniProtKB-KW"/>
</dbReference>
<comment type="catalytic activity">
    <reaction evidence="9 10">
        <text>XTP + H2O = XMP + diphosphate + H(+)</text>
        <dbReference type="Rhea" id="RHEA:28610"/>
        <dbReference type="ChEBI" id="CHEBI:15377"/>
        <dbReference type="ChEBI" id="CHEBI:15378"/>
        <dbReference type="ChEBI" id="CHEBI:33019"/>
        <dbReference type="ChEBI" id="CHEBI:57464"/>
        <dbReference type="ChEBI" id="CHEBI:61314"/>
        <dbReference type="EC" id="3.6.1.66"/>
    </reaction>
</comment>
<keyword evidence="4 10" id="KW-0547">Nucleotide-binding</keyword>
<name>A0A5C8NYS5_9BURK</name>
<sequence>MRQVVLASGNAGKLREFAALLAPLGLELLPQTALGVPAAEEPFGTFLENALAKARHASRATGLPALADDSGICVEALGGRPGVWSARWSAMRREEAAAGRRAVAAPGGAGPADTDAANNAQLVADLQGQADRRAHYYCVLVLVRSPDDPQPIVADGSWYGEVLDAPRGAGGFGYDPHFLIPSVGLTAAELDAEAKNRSSHRGRAMRALVERLREGGLTQAGAA</sequence>
<dbReference type="GO" id="GO:0035870">
    <property type="term" value="F:dITP diphosphatase activity"/>
    <property type="evidence" value="ECO:0007669"/>
    <property type="project" value="UniProtKB-UniRule"/>
</dbReference>
<dbReference type="InterPro" id="IPR002637">
    <property type="entry name" value="RdgB/HAM1"/>
</dbReference>
<evidence type="ECO:0000256" key="5">
    <source>
        <dbReference type="ARBA" id="ARBA00022801"/>
    </source>
</evidence>
<evidence type="ECO:0000256" key="8">
    <source>
        <dbReference type="ARBA" id="ARBA00051875"/>
    </source>
</evidence>
<dbReference type="PANTHER" id="PTHR11067">
    <property type="entry name" value="INOSINE TRIPHOSPHATE PYROPHOSPHATASE/HAM1 PROTEIN"/>
    <property type="match status" value="1"/>
</dbReference>
<evidence type="ECO:0000256" key="6">
    <source>
        <dbReference type="ARBA" id="ARBA00022842"/>
    </source>
</evidence>
<feature type="binding site" evidence="10">
    <location>
        <begin position="200"/>
        <end position="201"/>
    </location>
    <ligand>
        <name>substrate</name>
    </ligand>
</feature>
<evidence type="ECO:0000256" key="4">
    <source>
        <dbReference type="ARBA" id="ARBA00022741"/>
    </source>
</evidence>
<evidence type="ECO:0000256" key="11">
    <source>
        <dbReference type="RuleBase" id="RU003781"/>
    </source>
</evidence>
<comment type="function">
    <text evidence="10">Pyrophosphatase that catalyzes the hydrolysis of nucleoside triphosphates to their monophosphate derivatives, with a high preference for the non-canonical purine nucleotides XTP (xanthosine triphosphate), dITP (deoxyinosine triphosphate) and ITP. Seems to function as a house-cleaning enzyme that removes non-canonical purine nucleotides from the nucleotide pool, thus preventing their incorporation into DNA/RNA and avoiding chromosomal lesions.</text>
</comment>
<dbReference type="NCBIfam" id="TIGR00042">
    <property type="entry name" value="RdgB/HAM1 family non-canonical purine NTP pyrophosphatase"/>
    <property type="match status" value="1"/>
</dbReference>
<feature type="binding site" evidence="10">
    <location>
        <position position="70"/>
    </location>
    <ligand>
        <name>substrate</name>
    </ligand>
</feature>
<dbReference type="FunFam" id="3.90.950.10:FF:000001">
    <property type="entry name" value="dITP/XTP pyrophosphatase"/>
    <property type="match status" value="1"/>
</dbReference>
<feature type="binding site" evidence="10">
    <location>
        <begin position="172"/>
        <end position="175"/>
    </location>
    <ligand>
        <name>substrate</name>
    </ligand>
</feature>
<feature type="active site" description="Proton acceptor" evidence="10">
    <location>
        <position position="69"/>
    </location>
</feature>
<dbReference type="SUPFAM" id="SSF52972">
    <property type="entry name" value="ITPase-like"/>
    <property type="match status" value="1"/>
</dbReference>
<dbReference type="GO" id="GO:0036222">
    <property type="term" value="F:XTP diphosphatase activity"/>
    <property type="evidence" value="ECO:0007669"/>
    <property type="project" value="UniProtKB-UniRule"/>
</dbReference>
<feature type="binding site" evidence="10">
    <location>
        <position position="195"/>
    </location>
    <ligand>
        <name>substrate</name>
    </ligand>
</feature>
<keyword evidence="7 10" id="KW-0546">Nucleotide metabolism</keyword>
<comment type="caution">
    <text evidence="12">The sequence shown here is derived from an EMBL/GenBank/DDBJ whole genome shotgun (WGS) entry which is preliminary data.</text>
</comment>
<dbReference type="Gene3D" id="3.90.950.10">
    <property type="match status" value="1"/>
</dbReference>
<evidence type="ECO:0000256" key="10">
    <source>
        <dbReference type="HAMAP-Rule" id="MF_01405"/>
    </source>
</evidence>
<accession>A0A5C8NYS5</accession>
<feature type="binding site" evidence="10">
    <location>
        <position position="69"/>
    </location>
    <ligand>
        <name>Mg(2+)</name>
        <dbReference type="ChEBI" id="CHEBI:18420"/>
    </ligand>
</feature>
<evidence type="ECO:0000313" key="13">
    <source>
        <dbReference type="Proteomes" id="UP000321548"/>
    </source>
</evidence>
<dbReference type="Proteomes" id="UP000321548">
    <property type="component" value="Unassembled WGS sequence"/>
</dbReference>
<dbReference type="InterPro" id="IPR029001">
    <property type="entry name" value="ITPase-like_fam"/>
</dbReference>
<evidence type="ECO:0000256" key="1">
    <source>
        <dbReference type="ARBA" id="ARBA00008023"/>
    </source>
</evidence>
<dbReference type="EC" id="3.6.1.66" evidence="10"/>
<evidence type="ECO:0000313" key="12">
    <source>
        <dbReference type="EMBL" id="TXL66429.1"/>
    </source>
</evidence>
<comment type="cofactor">
    <cofactor evidence="10">
        <name>Mg(2+)</name>
        <dbReference type="ChEBI" id="CHEBI:18420"/>
    </cofactor>
    <text evidence="10">Binds 1 Mg(2+) ion per subunit.</text>
</comment>
<dbReference type="GO" id="GO:0017111">
    <property type="term" value="F:ribonucleoside triphosphate phosphatase activity"/>
    <property type="evidence" value="ECO:0007669"/>
    <property type="project" value="InterPro"/>
</dbReference>
<feature type="binding site" evidence="10">
    <location>
        <begin position="8"/>
        <end position="13"/>
    </location>
    <ligand>
        <name>substrate</name>
    </ligand>
</feature>
<organism evidence="12 13">
    <name type="scientific">Zeimonas arvi</name>
    <dbReference type="NCBI Taxonomy" id="2498847"/>
    <lineage>
        <taxon>Bacteria</taxon>
        <taxon>Pseudomonadati</taxon>
        <taxon>Pseudomonadota</taxon>
        <taxon>Betaproteobacteria</taxon>
        <taxon>Burkholderiales</taxon>
        <taxon>Burkholderiaceae</taxon>
        <taxon>Zeimonas</taxon>
    </lineage>
</organism>
<evidence type="ECO:0000256" key="7">
    <source>
        <dbReference type="ARBA" id="ARBA00023080"/>
    </source>
</evidence>
<evidence type="ECO:0000256" key="9">
    <source>
        <dbReference type="ARBA" id="ARBA00052017"/>
    </source>
</evidence>
<dbReference type="HAMAP" id="MF_01405">
    <property type="entry name" value="Non_canon_purine_NTPase"/>
    <property type="match status" value="1"/>
</dbReference>
<dbReference type="GO" id="GO:0000166">
    <property type="term" value="F:nucleotide binding"/>
    <property type="evidence" value="ECO:0007669"/>
    <property type="project" value="UniProtKB-KW"/>
</dbReference>
<dbReference type="CDD" id="cd00515">
    <property type="entry name" value="HAM1"/>
    <property type="match status" value="1"/>
</dbReference>
<dbReference type="GO" id="GO:0009146">
    <property type="term" value="P:purine nucleoside triphosphate catabolic process"/>
    <property type="evidence" value="ECO:0007669"/>
    <property type="project" value="UniProtKB-UniRule"/>
</dbReference>
<dbReference type="AlphaFoldDB" id="A0A5C8NYS5"/>